<evidence type="ECO:0000313" key="3">
    <source>
        <dbReference type="EMBL" id="CAB4926543.1"/>
    </source>
</evidence>
<organism evidence="3">
    <name type="scientific">freshwater metagenome</name>
    <dbReference type="NCBI Taxonomy" id="449393"/>
    <lineage>
        <taxon>unclassified sequences</taxon>
        <taxon>metagenomes</taxon>
        <taxon>ecological metagenomes</taxon>
    </lineage>
</organism>
<gene>
    <name evidence="3" type="ORF">UFOPK3564_02134</name>
</gene>
<protein>
    <submittedName>
        <fullName evidence="3">Unannotated protein</fullName>
    </submittedName>
</protein>
<evidence type="ECO:0000256" key="1">
    <source>
        <dbReference type="SAM" id="MobiDB-lite"/>
    </source>
</evidence>
<feature type="region of interest" description="Disordered" evidence="1">
    <location>
        <begin position="157"/>
        <end position="177"/>
    </location>
</feature>
<name>A0A6J7I6C0_9ZZZZ</name>
<evidence type="ECO:0000256" key="2">
    <source>
        <dbReference type="SAM" id="Phobius"/>
    </source>
</evidence>
<keyword evidence="2" id="KW-1133">Transmembrane helix</keyword>
<proteinExistence type="predicted"/>
<keyword evidence="2" id="KW-0472">Membrane</keyword>
<accession>A0A6J7I6C0</accession>
<feature type="transmembrane region" description="Helical" evidence="2">
    <location>
        <begin position="6"/>
        <end position="26"/>
    </location>
</feature>
<dbReference type="AlphaFoldDB" id="A0A6J7I6C0"/>
<dbReference type="EMBL" id="CAFBMK010000136">
    <property type="protein sequence ID" value="CAB4926543.1"/>
    <property type="molecule type" value="Genomic_DNA"/>
</dbReference>
<feature type="transmembrane region" description="Helical" evidence="2">
    <location>
        <begin position="38"/>
        <end position="56"/>
    </location>
</feature>
<reference evidence="3" key="1">
    <citation type="submission" date="2020-05" db="EMBL/GenBank/DDBJ databases">
        <authorList>
            <person name="Chiriac C."/>
            <person name="Salcher M."/>
            <person name="Ghai R."/>
            <person name="Kavagutti S V."/>
        </authorList>
    </citation>
    <scope>NUCLEOTIDE SEQUENCE</scope>
</reference>
<keyword evidence="2" id="KW-0812">Transmembrane</keyword>
<feature type="transmembrane region" description="Helical" evidence="2">
    <location>
        <begin position="91"/>
        <end position="124"/>
    </location>
</feature>
<sequence>MTFRQLLHATVLLSGASATLLGLVVVSHAQVNSDPMPAVISALWWIVASIMGINAGRLNDTNPQIARVLAEARAAEQLPEPRPVLTLINRLWPLFLVTMVSGVAAIWLPQVAGVATGFLLIWALSWRKQEHAVKAIEERDGVEFLVERTGPVSPLKLLRTPGLRRDRPEHKRHSASA</sequence>